<feature type="signal peptide" evidence="1">
    <location>
        <begin position="1"/>
        <end position="32"/>
    </location>
</feature>
<protein>
    <recommendedName>
        <fullName evidence="4">Big-1 domain-containing protein</fullName>
    </recommendedName>
</protein>
<sequence length="421" mass="43499">MEEPLWRAPIARRTLLALLCAALVTFTVPAAAAPTDLKMRMRSDARGAVLPPASFGNGVFQVYLQRTRGFGIGSFTVLTGPDHPAGPRQNVLSGDGVPGTSFMTVRNLTTGKDFVQSPYLTQPNQVELDEQNGFVLQLTPTSSHTLWSLPLSSGDTVTLFQDIVVHGTTLADTTIEVTTGTIRDTQDKLQVQYLWDVAVGADDGPVSQQTSESGFQPFATPVTHERTFTGANSFAVTDNNFPAPTFAAGFTGTGPARVTPAPTAPESVKFVCWPRAVGAVAGGYETDPLADVSTQASDCRQTGSGPDSALLYLFPAQQSQAGLRVSASIFSSPAAPHPAAIAVAPARLGSPSLSATLTDAGQPVVGRKLSFSAGDRALCSAVTGPNGVAACGGAAEGTAALPGYSAVFAGDAVWAASTGKR</sequence>
<keyword evidence="1" id="KW-0732">Signal</keyword>
<reference evidence="2 3" key="1">
    <citation type="submission" date="2015-02" db="EMBL/GenBank/DDBJ databases">
        <authorList>
            <person name="Ju K.-S."/>
            <person name="Doroghazi J.R."/>
            <person name="Metcalf W."/>
        </authorList>
    </citation>
    <scope>NUCLEOTIDE SEQUENCE [LARGE SCALE GENOMIC DNA]</scope>
    <source>
        <strain evidence="2 3">NRRL B-16140</strain>
    </source>
</reference>
<dbReference type="EMBL" id="JYJG01000298">
    <property type="protein sequence ID" value="KJK43294.1"/>
    <property type="molecule type" value="Genomic_DNA"/>
</dbReference>
<evidence type="ECO:0008006" key="4">
    <source>
        <dbReference type="Google" id="ProtNLM"/>
    </source>
</evidence>
<dbReference type="RefSeq" id="WP_045315799.1">
    <property type="nucleotide sequence ID" value="NZ_JYJG01000298.1"/>
</dbReference>
<accession>A0A0F0GID6</accession>
<dbReference type="PATRIC" id="fig|68170.10.peg.8761"/>
<comment type="caution">
    <text evidence="2">The sequence shown here is derived from an EMBL/GenBank/DDBJ whole genome shotgun (WGS) entry which is preliminary data.</text>
</comment>
<proteinExistence type="predicted"/>
<evidence type="ECO:0000313" key="3">
    <source>
        <dbReference type="Proteomes" id="UP000033393"/>
    </source>
</evidence>
<feature type="chain" id="PRO_5002441070" description="Big-1 domain-containing protein" evidence="1">
    <location>
        <begin position="33"/>
        <end position="421"/>
    </location>
</feature>
<dbReference type="AlphaFoldDB" id="A0A0F0GID6"/>
<gene>
    <name evidence="2" type="ORF">UK23_33835</name>
</gene>
<dbReference type="OrthoDB" id="3686660at2"/>
<organism evidence="2 3">
    <name type="scientific">Lentzea aerocolonigenes</name>
    <name type="common">Lechevalieria aerocolonigenes</name>
    <name type="synonym">Saccharothrix aerocolonigenes</name>
    <dbReference type="NCBI Taxonomy" id="68170"/>
    <lineage>
        <taxon>Bacteria</taxon>
        <taxon>Bacillati</taxon>
        <taxon>Actinomycetota</taxon>
        <taxon>Actinomycetes</taxon>
        <taxon>Pseudonocardiales</taxon>
        <taxon>Pseudonocardiaceae</taxon>
        <taxon>Lentzea</taxon>
    </lineage>
</organism>
<evidence type="ECO:0000256" key="1">
    <source>
        <dbReference type="SAM" id="SignalP"/>
    </source>
</evidence>
<keyword evidence="3" id="KW-1185">Reference proteome</keyword>
<evidence type="ECO:0000313" key="2">
    <source>
        <dbReference type="EMBL" id="KJK43294.1"/>
    </source>
</evidence>
<name>A0A0F0GID6_LENAE</name>
<dbReference type="Proteomes" id="UP000033393">
    <property type="component" value="Unassembled WGS sequence"/>
</dbReference>